<dbReference type="AlphaFoldDB" id="A0AAD7ZCA8"/>
<comment type="caution">
    <text evidence="3">The sequence shown here is derived from an EMBL/GenBank/DDBJ whole genome shotgun (WGS) entry which is preliminary data.</text>
</comment>
<keyword evidence="2" id="KW-0472">Membrane</keyword>
<name>A0AAD7ZCA8_DIPPU</name>
<sequence length="575" mass="63164">CVSSANPEEIMTESSSLPSEHSSQDEKFAEEYEFPRVSDSNQSMSSHIEVSGIVIRIEGLPPNTSLDSAGNPGTKIPTGPSNNSEETISLGPIEISSFLHQIMSTSTLQNERNKTLTHINTSSIDEKLISSYFHTNGSFTSDFIPGNYNIIQSNDIYQDNDQISRQEASNFPSPLPPEVDRYSIYHGPLDSSNPYAIGTLSEEETEQQDFDKISKKYFDDSFNERLESPPSPSPSSLTTGRSYLLLLAGNSTIVRLRQKDFAKYLKLNLAARLSLEYDDVRVNRVVLAPPQLLVNVSVVTPSEAVAAVDSEDAFEEEAGLDDAVLKEEEPLHMLAETNATLLELSGEEYHVVRLLSLRSHSSDKKLDEEDDSPGMATIISDKHGDIEFVIYTTVGGACALVILATLLLTFGRYLRLADIQWPWRRNKPMYTSWNEFPSQTTAPPTVIYSGTFAARAAAAASANSWVDEYQSQPGAILSDEVGNAPILGSKIPPGNTLYTDLEMGGGPGNVIMGHNAALYAETSSVQRQSPSKLHLYSCRPGTIVIQPAVPTSHHQIRRNLNENLPNKDTHPLDVR</sequence>
<keyword evidence="4" id="KW-1185">Reference proteome</keyword>
<proteinExistence type="predicted"/>
<reference evidence="3" key="2">
    <citation type="submission" date="2023-05" db="EMBL/GenBank/DDBJ databases">
        <authorList>
            <person name="Fouks B."/>
        </authorList>
    </citation>
    <scope>NUCLEOTIDE SEQUENCE</scope>
    <source>
        <strain evidence="3">Stay&amp;Tobe</strain>
        <tissue evidence="3">Testes</tissue>
    </source>
</reference>
<dbReference type="Proteomes" id="UP001233999">
    <property type="component" value="Unassembled WGS sequence"/>
</dbReference>
<reference evidence="3" key="1">
    <citation type="journal article" date="2023" name="IScience">
        <title>Live-bearing cockroach genome reveals convergent evolutionary mechanisms linked to viviparity in insects and beyond.</title>
        <authorList>
            <person name="Fouks B."/>
            <person name="Harrison M.C."/>
            <person name="Mikhailova A.A."/>
            <person name="Marchal E."/>
            <person name="English S."/>
            <person name="Carruthers M."/>
            <person name="Jennings E.C."/>
            <person name="Chiamaka E.L."/>
            <person name="Frigard R.A."/>
            <person name="Pippel M."/>
            <person name="Attardo G.M."/>
            <person name="Benoit J.B."/>
            <person name="Bornberg-Bauer E."/>
            <person name="Tobe S.S."/>
        </authorList>
    </citation>
    <scope>NUCLEOTIDE SEQUENCE</scope>
    <source>
        <strain evidence="3">Stay&amp;Tobe</strain>
    </source>
</reference>
<evidence type="ECO:0000313" key="4">
    <source>
        <dbReference type="Proteomes" id="UP001233999"/>
    </source>
</evidence>
<evidence type="ECO:0000256" key="2">
    <source>
        <dbReference type="SAM" id="Phobius"/>
    </source>
</evidence>
<keyword evidence="2" id="KW-1133">Transmembrane helix</keyword>
<gene>
    <name evidence="3" type="ORF">L9F63_025065</name>
</gene>
<keyword evidence="2" id="KW-0812">Transmembrane</keyword>
<feature type="region of interest" description="Disordered" evidence="1">
    <location>
        <begin position="62"/>
        <end position="84"/>
    </location>
</feature>
<feature type="transmembrane region" description="Helical" evidence="2">
    <location>
        <begin position="388"/>
        <end position="410"/>
    </location>
</feature>
<feature type="non-terminal residue" evidence="3">
    <location>
        <position position="1"/>
    </location>
</feature>
<organism evidence="3 4">
    <name type="scientific">Diploptera punctata</name>
    <name type="common">Pacific beetle cockroach</name>
    <dbReference type="NCBI Taxonomy" id="6984"/>
    <lineage>
        <taxon>Eukaryota</taxon>
        <taxon>Metazoa</taxon>
        <taxon>Ecdysozoa</taxon>
        <taxon>Arthropoda</taxon>
        <taxon>Hexapoda</taxon>
        <taxon>Insecta</taxon>
        <taxon>Pterygota</taxon>
        <taxon>Neoptera</taxon>
        <taxon>Polyneoptera</taxon>
        <taxon>Dictyoptera</taxon>
        <taxon>Blattodea</taxon>
        <taxon>Blaberoidea</taxon>
        <taxon>Blaberidae</taxon>
        <taxon>Diplopterinae</taxon>
        <taxon>Diploptera</taxon>
    </lineage>
</organism>
<dbReference type="EMBL" id="JASPKZ010009031">
    <property type="protein sequence ID" value="KAJ9578075.1"/>
    <property type="molecule type" value="Genomic_DNA"/>
</dbReference>
<protein>
    <submittedName>
        <fullName evidence="3">Uncharacterized protein</fullName>
    </submittedName>
</protein>
<feature type="compositionally biased region" description="Basic and acidic residues" evidence="1">
    <location>
        <begin position="22"/>
        <end position="36"/>
    </location>
</feature>
<accession>A0AAD7ZCA8</accession>
<evidence type="ECO:0000256" key="1">
    <source>
        <dbReference type="SAM" id="MobiDB-lite"/>
    </source>
</evidence>
<feature type="region of interest" description="Disordered" evidence="1">
    <location>
        <begin position="1"/>
        <end position="45"/>
    </location>
</feature>
<evidence type="ECO:0000313" key="3">
    <source>
        <dbReference type="EMBL" id="KAJ9578075.1"/>
    </source>
</evidence>